<accession>A0A2H1VWP7</accession>
<name>A0A2H1VWP7_SPOFR</name>
<organism evidence="1">
    <name type="scientific">Spodoptera frugiperda</name>
    <name type="common">Fall armyworm</name>
    <dbReference type="NCBI Taxonomy" id="7108"/>
    <lineage>
        <taxon>Eukaryota</taxon>
        <taxon>Metazoa</taxon>
        <taxon>Ecdysozoa</taxon>
        <taxon>Arthropoda</taxon>
        <taxon>Hexapoda</taxon>
        <taxon>Insecta</taxon>
        <taxon>Pterygota</taxon>
        <taxon>Neoptera</taxon>
        <taxon>Endopterygota</taxon>
        <taxon>Lepidoptera</taxon>
        <taxon>Glossata</taxon>
        <taxon>Ditrysia</taxon>
        <taxon>Noctuoidea</taxon>
        <taxon>Noctuidae</taxon>
        <taxon>Amphipyrinae</taxon>
        <taxon>Spodoptera</taxon>
    </lineage>
</organism>
<proteinExistence type="predicted"/>
<protein>
    <submittedName>
        <fullName evidence="1">SFRICE_012033</fullName>
    </submittedName>
</protein>
<reference evidence="1" key="1">
    <citation type="submission" date="2016-07" db="EMBL/GenBank/DDBJ databases">
        <authorList>
            <person name="Bretaudeau A."/>
        </authorList>
    </citation>
    <scope>NUCLEOTIDE SEQUENCE</scope>
    <source>
        <strain evidence="1">Rice</strain>
        <tissue evidence="1">Whole body</tissue>
    </source>
</reference>
<sequence>MASNRRRPWTLETPEALQVRCRLFGVSIGGGDCLPSGDTSARLPACFLKKSFCTFNDEYEEHSSDTPITGDFLISLAVTEARREGGDNELVTPLVFQASIGGGDCLPSGDPIGKGTSKINEKGADDYSGTLQLITVLRQIQAFI</sequence>
<gene>
    <name evidence="1" type="ORF">SFRICE_012033</name>
</gene>
<evidence type="ECO:0000313" key="1">
    <source>
        <dbReference type="EMBL" id="SOQ45259.1"/>
    </source>
</evidence>
<dbReference type="AlphaFoldDB" id="A0A2H1VWP7"/>
<dbReference type="EMBL" id="ODYU01004904">
    <property type="protein sequence ID" value="SOQ45259.1"/>
    <property type="molecule type" value="Genomic_DNA"/>
</dbReference>